<dbReference type="InterPro" id="IPR003141">
    <property type="entry name" value="Pol/His_phosphatase_N"/>
</dbReference>
<gene>
    <name evidence="2" type="ordered locus">Spico_0496</name>
</gene>
<sequence>MIRSDFHVHTVFSDGRNTISDVLRLAAQRNIGTLAITDHFDPRDWRPAIASISELALLRHFQEIREESTRQKIDVLCGLETTPDSDGRLTFSTLVRQASLPIITSCHYIPDAPAAIPGEYFNDHYWKTCKEFMLQMALGEGDILGHCEDYLPIEPLIEGMGTTYEIRRRICAEIVDRYFDRPYVEKLADNLLSSGKCCELHSATRTPREWVVRLLAQRGVPFTPGSDAHGEALVGNTGWAYEIAERTGAHLISGRKELYERR</sequence>
<dbReference type="InterPro" id="IPR016195">
    <property type="entry name" value="Pol/histidinol_Pase-like"/>
</dbReference>
<reference evidence="3" key="1">
    <citation type="submission" date="2011-04" db="EMBL/GenBank/DDBJ databases">
        <title>The complete genome of Spirochaeta coccoides DSM 17374.</title>
        <authorList>
            <person name="Lucas S."/>
            <person name="Copeland A."/>
            <person name="Lapidus A."/>
            <person name="Bruce D."/>
            <person name="Goodwin L."/>
            <person name="Pitluck S."/>
            <person name="Peters L."/>
            <person name="Kyrpides N."/>
            <person name="Mavromatis K."/>
            <person name="Pagani I."/>
            <person name="Ivanova N."/>
            <person name="Ovchinnikova G."/>
            <person name="Lu M."/>
            <person name="Detter J.C."/>
            <person name="Tapia R."/>
            <person name="Han C."/>
            <person name="Land M."/>
            <person name="Hauser L."/>
            <person name="Markowitz V."/>
            <person name="Cheng J.-F."/>
            <person name="Hugenholtz P."/>
            <person name="Woyke T."/>
            <person name="Wu D."/>
            <person name="Spring S."/>
            <person name="Schroeder M."/>
            <person name="Brambilla E."/>
            <person name="Klenk H.-P."/>
            <person name="Eisen J.A."/>
        </authorList>
    </citation>
    <scope>NUCLEOTIDE SEQUENCE [LARGE SCALE GENOMIC DNA]</scope>
    <source>
        <strain evidence="3">ATCC BAA-1237 / DSM 17374 / SPN1</strain>
    </source>
</reference>
<evidence type="ECO:0000313" key="3">
    <source>
        <dbReference type="Proteomes" id="UP000007939"/>
    </source>
</evidence>
<keyword evidence="3" id="KW-1185">Reference proteome</keyword>
<dbReference type="GO" id="GO:0008270">
    <property type="term" value="F:zinc ion binding"/>
    <property type="evidence" value="ECO:0007669"/>
    <property type="project" value="TreeGrafter"/>
</dbReference>
<dbReference type="Proteomes" id="UP000007939">
    <property type="component" value="Chromosome"/>
</dbReference>
<dbReference type="GO" id="GO:0005829">
    <property type="term" value="C:cytosol"/>
    <property type="evidence" value="ECO:0007669"/>
    <property type="project" value="TreeGrafter"/>
</dbReference>
<organism evidence="2 3">
    <name type="scientific">Parasphaerochaeta coccoides (strain ATCC BAA-1237 / DSM 17374 / SPN1)</name>
    <name type="common">Sphaerochaeta coccoides</name>
    <dbReference type="NCBI Taxonomy" id="760011"/>
    <lineage>
        <taxon>Bacteria</taxon>
        <taxon>Pseudomonadati</taxon>
        <taxon>Spirochaetota</taxon>
        <taxon>Spirochaetia</taxon>
        <taxon>Spirochaetales</taxon>
        <taxon>Sphaerochaetaceae</taxon>
        <taxon>Parasphaerochaeta</taxon>
    </lineage>
</organism>
<dbReference type="InterPro" id="IPR004013">
    <property type="entry name" value="PHP_dom"/>
</dbReference>
<dbReference type="PANTHER" id="PTHR36928">
    <property type="entry name" value="PHOSPHATASE YCDX-RELATED"/>
    <property type="match status" value="1"/>
</dbReference>
<dbReference type="Pfam" id="PF02811">
    <property type="entry name" value="PHP"/>
    <property type="match status" value="1"/>
</dbReference>
<dbReference type="AlphaFoldDB" id="F4GJ84"/>
<name>F4GJ84_PARC1</name>
<dbReference type="GO" id="GO:0042578">
    <property type="term" value="F:phosphoric ester hydrolase activity"/>
    <property type="evidence" value="ECO:0007669"/>
    <property type="project" value="TreeGrafter"/>
</dbReference>
<dbReference type="InterPro" id="IPR050243">
    <property type="entry name" value="PHP_phosphatase"/>
</dbReference>
<dbReference type="eggNOG" id="COG1387">
    <property type="taxonomic scope" value="Bacteria"/>
</dbReference>
<dbReference type="KEGG" id="scc:Spico_0496"/>
<evidence type="ECO:0000313" key="2">
    <source>
        <dbReference type="EMBL" id="AEC01724.1"/>
    </source>
</evidence>
<feature type="domain" description="Polymerase/histidinol phosphatase N-terminal" evidence="1">
    <location>
        <begin position="4"/>
        <end position="85"/>
    </location>
</feature>
<dbReference type="Gene3D" id="3.20.20.140">
    <property type="entry name" value="Metal-dependent hydrolases"/>
    <property type="match status" value="1"/>
</dbReference>
<dbReference type="STRING" id="760011.Spico_0496"/>
<evidence type="ECO:0000259" key="1">
    <source>
        <dbReference type="SMART" id="SM00481"/>
    </source>
</evidence>
<dbReference type="HOGENOM" id="CLU_061999_1_1_12"/>
<reference evidence="2 3" key="2">
    <citation type="journal article" date="2012" name="Stand. Genomic Sci.">
        <title>Complete genome sequence of the termite hindgut bacterium Spirochaeta coccoides type strain (SPN1(T)), reclassification in the genus Sphaerochaeta as Sphaerochaeta coccoides comb. nov. and emendations of the family Spirochaetaceae and the genus Sphaerochaeta.</title>
        <authorList>
            <person name="Abt B."/>
            <person name="Han C."/>
            <person name="Scheuner C."/>
            <person name="Lu M."/>
            <person name="Lapidus A."/>
            <person name="Nolan M."/>
            <person name="Lucas S."/>
            <person name="Hammon N."/>
            <person name="Deshpande S."/>
            <person name="Cheng J.F."/>
            <person name="Tapia R."/>
            <person name="Goodwin L.A."/>
            <person name="Pitluck S."/>
            <person name="Liolios K."/>
            <person name="Pagani I."/>
            <person name="Ivanova N."/>
            <person name="Mavromatis K."/>
            <person name="Mikhailova N."/>
            <person name="Huntemann M."/>
            <person name="Pati A."/>
            <person name="Chen A."/>
            <person name="Palaniappan K."/>
            <person name="Land M."/>
            <person name="Hauser L."/>
            <person name="Brambilla E.M."/>
            <person name="Rohde M."/>
            <person name="Spring S."/>
            <person name="Gronow S."/>
            <person name="Goker M."/>
            <person name="Woyke T."/>
            <person name="Bristow J."/>
            <person name="Eisen J.A."/>
            <person name="Markowitz V."/>
            <person name="Hugenholtz P."/>
            <person name="Kyrpides N.C."/>
            <person name="Klenk H.P."/>
            <person name="Detter J.C."/>
        </authorList>
    </citation>
    <scope>NUCLEOTIDE SEQUENCE [LARGE SCALE GENOMIC DNA]</scope>
    <source>
        <strain evidence="3">ATCC BAA-1237 / DSM 17374 / SPN1</strain>
    </source>
</reference>
<dbReference type="SMART" id="SM00481">
    <property type="entry name" value="POLIIIAc"/>
    <property type="match status" value="1"/>
</dbReference>
<dbReference type="SUPFAM" id="SSF89550">
    <property type="entry name" value="PHP domain-like"/>
    <property type="match status" value="1"/>
</dbReference>
<dbReference type="PANTHER" id="PTHR36928:SF1">
    <property type="entry name" value="PHOSPHATASE YCDX-RELATED"/>
    <property type="match status" value="1"/>
</dbReference>
<accession>F4GJ84</accession>
<protein>
    <submittedName>
        <fullName evidence="2">PHP domain protein</fullName>
    </submittedName>
</protein>
<proteinExistence type="predicted"/>
<dbReference type="EMBL" id="CP002659">
    <property type="protein sequence ID" value="AEC01724.1"/>
    <property type="molecule type" value="Genomic_DNA"/>
</dbReference>